<organism evidence="1 2">
    <name type="scientific">Fumia xinanensis</name>
    <dbReference type="NCBI Taxonomy" id="2763659"/>
    <lineage>
        <taxon>Bacteria</taxon>
        <taxon>Bacillati</taxon>
        <taxon>Bacillota</taxon>
        <taxon>Clostridia</taxon>
        <taxon>Eubacteriales</taxon>
        <taxon>Oscillospiraceae</taxon>
        <taxon>Fumia</taxon>
    </lineage>
</organism>
<dbReference type="AlphaFoldDB" id="A0A926E640"/>
<evidence type="ECO:0000313" key="1">
    <source>
        <dbReference type="EMBL" id="MBC8560874.1"/>
    </source>
</evidence>
<dbReference type="Proteomes" id="UP000610760">
    <property type="component" value="Unassembled WGS sequence"/>
</dbReference>
<dbReference type="EMBL" id="JACRSV010000005">
    <property type="protein sequence ID" value="MBC8560874.1"/>
    <property type="molecule type" value="Genomic_DNA"/>
</dbReference>
<gene>
    <name evidence="1" type="ORF">H8710_12440</name>
</gene>
<comment type="caution">
    <text evidence="1">The sequence shown here is derived from an EMBL/GenBank/DDBJ whole genome shotgun (WGS) entry which is preliminary data.</text>
</comment>
<name>A0A926E640_9FIRM</name>
<proteinExistence type="predicted"/>
<evidence type="ECO:0000313" key="2">
    <source>
        <dbReference type="Proteomes" id="UP000610760"/>
    </source>
</evidence>
<dbReference type="Pfam" id="PF21820">
    <property type="entry name" value="DUF6886"/>
    <property type="match status" value="1"/>
</dbReference>
<reference evidence="1" key="1">
    <citation type="submission" date="2020-08" db="EMBL/GenBank/DDBJ databases">
        <title>Genome public.</title>
        <authorList>
            <person name="Liu C."/>
            <person name="Sun Q."/>
        </authorList>
    </citation>
    <scope>NUCLEOTIDE SEQUENCE</scope>
    <source>
        <strain evidence="1">NSJ-33</strain>
    </source>
</reference>
<dbReference type="InterPro" id="IPR049253">
    <property type="entry name" value="DUF6886"/>
</dbReference>
<protein>
    <submittedName>
        <fullName evidence="1">Uncharacterized protein</fullName>
    </submittedName>
</protein>
<keyword evidence="2" id="KW-1185">Reference proteome</keyword>
<dbReference type="RefSeq" id="WP_249296169.1">
    <property type="nucleotide sequence ID" value="NZ_JACRSV010000005.1"/>
</dbReference>
<sequence length="172" mass="20498">MRLFHVSEEKDIGVFYPRIPKRKDLDQTQGLVWAVDQRRLPNFLTPRNCPRITYHIGINTTPEDQERYFSSATATHTVVIESQWFQMMKNTVLYLYEFDSSGFELQDDIAGYYVSKTVQTPIAKYRVDDLFQELFDRRVEVRIVDNLWDIYERISKSSLSWSMCRMGYAQER</sequence>
<accession>A0A926E640</accession>